<gene>
    <name evidence="2" type="ORF">U27_06665</name>
</gene>
<dbReference type="Pfam" id="PF05175">
    <property type="entry name" value="MTS"/>
    <property type="match status" value="1"/>
</dbReference>
<dbReference type="eggNOG" id="COG4123">
    <property type="taxonomic scope" value="Bacteria"/>
</dbReference>
<dbReference type="STRING" id="1499967.U27_06665"/>
<protein>
    <submittedName>
        <fullName evidence="2">SAM-dependent methyltransferase</fullName>
    </submittedName>
</protein>
<dbReference type="EMBL" id="DF820470">
    <property type="protein sequence ID" value="GAK59680.1"/>
    <property type="molecule type" value="Genomic_DNA"/>
</dbReference>
<evidence type="ECO:0000259" key="1">
    <source>
        <dbReference type="Pfam" id="PF05175"/>
    </source>
</evidence>
<evidence type="ECO:0000313" key="3">
    <source>
        <dbReference type="Proteomes" id="UP000030661"/>
    </source>
</evidence>
<dbReference type="HOGENOM" id="CLU_061983_3_1_0"/>
<dbReference type="InterPro" id="IPR050210">
    <property type="entry name" value="tRNA_Adenine-N(6)_MTase"/>
</dbReference>
<dbReference type="GO" id="GO:0032259">
    <property type="term" value="P:methylation"/>
    <property type="evidence" value="ECO:0007669"/>
    <property type="project" value="UniProtKB-KW"/>
</dbReference>
<accession>A0A081C525</accession>
<feature type="domain" description="Methyltransferase small" evidence="1">
    <location>
        <begin position="34"/>
        <end position="127"/>
    </location>
</feature>
<dbReference type="CDD" id="cd02440">
    <property type="entry name" value="AdoMet_MTases"/>
    <property type="match status" value="1"/>
</dbReference>
<dbReference type="InterPro" id="IPR029063">
    <property type="entry name" value="SAM-dependent_MTases_sf"/>
</dbReference>
<dbReference type="InterPro" id="IPR007848">
    <property type="entry name" value="Small_mtfrase_dom"/>
</dbReference>
<dbReference type="PANTHER" id="PTHR47739:SF1">
    <property type="entry name" value="TRNA1(VAL) (ADENINE(37)-N6)-METHYLTRANSFERASE"/>
    <property type="match status" value="1"/>
</dbReference>
<keyword evidence="2" id="KW-0489">Methyltransferase</keyword>
<dbReference type="GO" id="GO:0008168">
    <property type="term" value="F:methyltransferase activity"/>
    <property type="evidence" value="ECO:0007669"/>
    <property type="project" value="UniProtKB-KW"/>
</dbReference>
<dbReference type="PANTHER" id="PTHR47739">
    <property type="entry name" value="TRNA1(VAL) (ADENINE(37)-N6)-METHYLTRANSFERASE"/>
    <property type="match status" value="1"/>
</dbReference>
<sequence>MYNPDTETLETLKIGNLLYIQPKQGYRFSVDAILLADFVKVKPDERIIDLGTGSGILPLLIAALTPVCEIVGLELQERLAQIARRNVRLNALDDRIQILEGNLRQVPQLFRAGTFDVLCSNPPYRKVGSGRINPENEQAIARHEIACSLGDLLVAWKYLVKPGGRVFVVYLPERLSELLAGLTASRLEPKKLRCVHSTQQSSASLALVEAQRDASPGLIVLPPLFLYTNGQEYSEEAKRILREKDE</sequence>
<name>A0A081C525_VECG1</name>
<evidence type="ECO:0000313" key="2">
    <source>
        <dbReference type="EMBL" id="GAK59680.1"/>
    </source>
</evidence>
<keyword evidence="2" id="KW-0808">Transferase</keyword>
<organism evidence="2">
    <name type="scientific">Vecturithrix granuli</name>
    <dbReference type="NCBI Taxonomy" id="1499967"/>
    <lineage>
        <taxon>Bacteria</taxon>
        <taxon>Candidatus Moduliflexota</taxon>
        <taxon>Candidatus Vecturitrichia</taxon>
        <taxon>Candidatus Vecturitrichales</taxon>
        <taxon>Candidatus Vecturitrichaceae</taxon>
        <taxon>Candidatus Vecturithrix</taxon>
    </lineage>
</organism>
<proteinExistence type="predicted"/>
<dbReference type="AlphaFoldDB" id="A0A081C525"/>
<dbReference type="SUPFAM" id="SSF53335">
    <property type="entry name" value="S-adenosyl-L-methionine-dependent methyltransferases"/>
    <property type="match status" value="1"/>
</dbReference>
<keyword evidence="3" id="KW-1185">Reference proteome</keyword>
<reference evidence="2" key="1">
    <citation type="journal article" date="2015" name="PeerJ">
        <title>First genomic representation of candidate bacterial phylum KSB3 points to enhanced environmental sensing as a trigger of wastewater bulking.</title>
        <authorList>
            <person name="Sekiguchi Y."/>
            <person name="Ohashi A."/>
            <person name="Parks D.H."/>
            <person name="Yamauchi T."/>
            <person name="Tyson G.W."/>
            <person name="Hugenholtz P."/>
        </authorList>
    </citation>
    <scope>NUCLEOTIDE SEQUENCE [LARGE SCALE GENOMIC DNA]</scope>
</reference>
<dbReference type="Proteomes" id="UP000030661">
    <property type="component" value="Unassembled WGS sequence"/>
</dbReference>
<dbReference type="Gene3D" id="3.40.50.150">
    <property type="entry name" value="Vaccinia Virus protein VP39"/>
    <property type="match status" value="1"/>
</dbReference>